<dbReference type="GO" id="GO:0052861">
    <property type="term" value="F:endo-1,3(4)-beta-glucanase activity"/>
    <property type="evidence" value="ECO:0007669"/>
    <property type="project" value="UniProtKB-EC"/>
</dbReference>
<dbReference type="Pfam" id="PF26113">
    <property type="entry name" value="GH16_XgeA"/>
    <property type="match status" value="1"/>
</dbReference>
<evidence type="ECO:0000259" key="6">
    <source>
        <dbReference type="PROSITE" id="PS51762"/>
    </source>
</evidence>
<keyword evidence="5" id="KW-0326">Glycosidase</keyword>
<dbReference type="AlphaFoldDB" id="A0A6A6D8Z1"/>
<dbReference type="EC" id="3.2.1.6" evidence="3"/>
<dbReference type="InterPro" id="IPR000757">
    <property type="entry name" value="Beta-glucanase-like"/>
</dbReference>
<organism evidence="7 8">
    <name type="scientific">Zopfia rhizophila CBS 207.26</name>
    <dbReference type="NCBI Taxonomy" id="1314779"/>
    <lineage>
        <taxon>Eukaryota</taxon>
        <taxon>Fungi</taxon>
        <taxon>Dikarya</taxon>
        <taxon>Ascomycota</taxon>
        <taxon>Pezizomycotina</taxon>
        <taxon>Dothideomycetes</taxon>
        <taxon>Dothideomycetes incertae sedis</taxon>
        <taxon>Zopfiaceae</taxon>
        <taxon>Zopfia</taxon>
    </lineage>
</organism>
<evidence type="ECO:0000313" key="8">
    <source>
        <dbReference type="Proteomes" id="UP000800200"/>
    </source>
</evidence>
<comment type="catalytic activity">
    <reaction evidence="1">
        <text>Endohydrolysis of (1-&gt;3)- or (1-&gt;4)-linkages in beta-D-glucans when the glucose residue whose reducing group is involved in the linkage to be hydrolyzed is itself substituted at C-3.</text>
        <dbReference type="EC" id="3.2.1.6"/>
    </reaction>
</comment>
<sequence length="355" mass="39635">MGTFALTSLSAAKYTLKDDLSHKNFFPNFELFNGPDPTKGFVQYQSLGQAIENQYISYINKSVYLGVDFQNKTPEGRPSIRVEGTKRYNKGLLVADINHMPGSICGTWPAMWMFESPWPTMGEIDILEGVNDHAENAVTLHTSSGCMVDNSTSGGEGQKDKYAPFIGTMETSDCDVNAPNQSKNRGCSIKAPTVHADPELSLPSYGDSFNEAGGGIHAMEWTSKSISVWFFPRNGTDSPKDVSDTPDPSQWGTPLAKFQGSGCDFEERFKDLKIVFDTTFCGEWAGKKWDKSCAAKTKVAKCEDYVRDNPEAFTEAYWEIAGLKWFENDEKPSKIKKDQVVHRASSNHKSRRYNW</sequence>
<reference evidence="7" key="1">
    <citation type="journal article" date="2020" name="Stud. Mycol.">
        <title>101 Dothideomycetes genomes: a test case for predicting lifestyles and emergence of pathogens.</title>
        <authorList>
            <person name="Haridas S."/>
            <person name="Albert R."/>
            <person name="Binder M."/>
            <person name="Bloem J."/>
            <person name="Labutti K."/>
            <person name="Salamov A."/>
            <person name="Andreopoulos B."/>
            <person name="Baker S."/>
            <person name="Barry K."/>
            <person name="Bills G."/>
            <person name="Bluhm B."/>
            <person name="Cannon C."/>
            <person name="Castanera R."/>
            <person name="Culley D."/>
            <person name="Daum C."/>
            <person name="Ezra D."/>
            <person name="Gonzalez J."/>
            <person name="Henrissat B."/>
            <person name="Kuo A."/>
            <person name="Liang C."/>
            <person name="Lipzen A."/>
            <person name="Lutzoni F."/>
            <person name="Magnuson J."/>
            <person name="Mondo S."/>
            <person name="Nolan M."/>
            <person name="Ohm R."/>
            <person name="Pangilinan J."/>
            <person name="Park H.-J."/>
            <person name="Ramirez L."/>
            <person name="Alfaro M."/>
            <person name="Sun H."/>
            <person name="Tritt A."/>
            <person name="Yoshinaga Y."/>
            <person name="Zwiers L.-H."/>
            <person name="Turgeon B."/>
            <person name="Goodwin S."/>
            <person name="Spatafora J."/>
            <person name="Crous P."/>
            <person name="Grigoriev I."/>
        </authorList>
    </citation>
    <scope>NUCLEOTIDE SEQUENCE</scope>
    <source>
        <strain evidence="7">CBS 207.26</strain>
    </source>
</reference>
<dbReference type="FunFam" id="2.60.120.200:FF:000114">
    <property type="entry name" value="Probable endo-1,3(4)-beta-glucanase NFIA_089530"/>
    <property type="match status" value="1"/>
</dbReference>
<evidence type="ECO:0000256" key="3">
    <source>
        <dbReference type="ARBA" id="ARBA00012599"/>
    </source>
</evidence>
<dbReference type="EMBL" id="ML994729">
    <property type="protein sequence ID" value="KAF2175543.1"/>
    <property type="molecule type" value="Genomic_DNA"/>
</dbReference>
<dbReference type="Gene3D" id="2.60.120.200">
    <property type="match status" value="1"/>
</dbReference>
<gene>
    <name evidence="7" type="ORF">K469DRAFT_610327</name>
</gene>
<dbReference type="PANTHER" id="PTHR10963:SF24">
    <property type="entry name" value="GLYCOSIDASE C21B10.07-RELATED"/>
    <property type="match status" value="1"/>
</dbReference>
<comment type="similarity">
    <text evidence="2">Belongs to the glycosyl hydrolase 16 family.</text>
</comment>
<accession>A0A6A6D8Z1</accession>
<dbReference type="InterPro" id="IPR050546">
    <property type="entry name" value="Glycosyl_Hydrlase_16"/>
</dbReference>
<dbReference type="GO" id="GO:0009251">
    <property type="term" value="P:glucan catabolic process"/>
    <property type="evidence" value="ECO:0007669"/>
    <property type="project" value="TreeGrafter"/>
</dbReference>
<proteinExistence type="inferred from homology"/>
<dbReference type="PANTHER" id="PTHR10963">
    <property type="entry name" value="GLYCOSYL HYDROLASE-RELATED"/>
    <property type="match status" value="1"/>
</dbReference>
<name>A0A6A6D8Z1_9PEZI</name>
<dbReference type="SUPFAM" id="SSF49899">
    <property type="entry name" value="Concanavalin A-like lectins/glucanases"/>
    <property type="match status" value="1"/>
</dbReference>
<protein>
    <recommendedName>
        <fullName evidence="3">endo-1,3(4)-beta-glucanase</fullName>
        <ecNumber evidence="3">3.2.1.6</ecNumber>
    </recommendedName>
</protein>
<dbReference type="OrthoDB" id="192832at2759"/>
<dbReference type="Proteomes" id="UP000800200">
    <property type="component" value="Unassembled WGS sequence"/>
</dbReference>
<evidence type="ECO:0000256" key="2">
    <source>
        <dbReference type="ARBA" id="ARBA00006865"/>
    </source>
</evidence>
<evidence type="ECO:0000313" key="7">
    <source>
        <dbReference type="EMBL" id="KAF2175543.1"/>
    </source>
</evidence>
<keyword evidence="8" id="KW-1185">Reference proteome</keyword>
<evidence type="ECO:0000256" key="4">
    <source>
        <dbReference type="ARBA" id="ARBA00022801"/>
    </source>
</evidence>
<evidence type="ECO:0000256" key="5">
    <source>
        <dbReference type="ARBA" id="ARBA00023295"/>
    </source>
</evidence>
<dbReference type="CDD" id="cd02181">
    <property type="entry name" value="GH16_fungal_Lam16A_glucanase"/>
    <property type="match status" value="1"/>
</dbReference>
<evidence type="ECO:0000256" key="1">
    <source>
        <dbReference type="ARBA" id="ARBA00000124"/>
    </source>
</evidence>
<dbReference type="InterPro" id="IPR013320">
    <property type="entry name" value="ConA-like_dom_sf"/>
</dbReference>
<keyword evidence="4 7" id="KW-0378">Hydrolase</keyword>
<feature type="domain" description="GH16" evidence="6">
    <location>
        <begin position="7"/>
        <end position="293"/>
    </location>
</feature>
<dbReference type="PROSITE" id="PS51762">
    <property type="entry name" value="GH16_2"/>
    <property type="match status" value="1"/>
</dbReference>